<evidence type="ECO:0000256" key="1">
    <source>
        <dbReference type="SAM" id="Coils"/>
    </source>
</evidence>
<proteinExistence type="predicted"/>
<feature type="non-terminal residue" evidence="3">
    <location>
        <position position="324"/>
    </location>
</feature>
<feature type="compositionally biased region" description="Polar residues" evidence="2">
    <location>
        <begin position="304"/>
        <end position="324"/>
    </location>
</feature>
<evidence type="ECO:0000256" key="2">
    <source>
        <dbReference type="SAM" id="MobiDB-lite"/>
    </source>
</evidence>
<dbReference type="GO" id="GO:0080188">
    <property type="term" value="P:gene silencing by siRNA-directed DNA methylation"/>
    <property type="evidence" value="ECO:0007669"/>
    <property type="project" value="InterPro"/>
</dbReference>
<dbReference type="InterPro" id="IPR045177">
    <property type="entry name" value="FDM1-5/IDN2"/>
</dbReference>
<evidence type="ECO:0000313" key="3">
    <source>
        <dbReference type="EMBL" id="CAH2079867.1"/>
    </source>
</evidence>
<dbReference type="PANTHER" id="PTHR21596">
    <property type="entry name" value="RIBONUCLEASE P SUBUNIT P38"/>
    <property type="match status" value="1"/>
</dbReference>
<dbReference type="EMBL" id="OU466863">
    <property type="protein sequence ID" value="CAH2079867.1"/>
    <property type="molecule type" value="Genomic_DNA"/>
</dbReference>
<keyword evidence="1" id="KW-0175">Coiled coil</keyword>
<protein>
    <submittedName>
        <fullName evidence="3">Uncharacterized protein</fullName>
    </submittedName>
</protein>
<dbReference type="Proteomes" id="UP000836841">
    <property type="component" value="Chromosome 7"/>
</dbReference>
<dbReference type="PANTHER" id="PTHR21596:SF53">
    <property type="entry name" value="FACTOR OF DNA METHYLATION 5-RELATED"/>
    <property type="match status" value="1"/>
</dbReference>
<accession>A0AAU9T4N8</accession>
<reference evidence="3 4" key="1">
    <citation type="submission" date="2022-03" db="EMBL/GenBank/DDBJ databases">
        <authorList>
            <person name="Nunn A."/>
            <person name="Chopra R."/>
            <person name="Nunn A."/>
            <person name="Contreras Garrido A."/>
        </authorList>
    </citation>
    <scope>NUCLEOTIDE SEQUENCE [LARGE SCALE GENOMIC DNA]</scope>
</reference>
<evidence type="ECO:0000313" key="4">
    <source>
        <dbReference type="Proteomes" id="UP000836841"/>
    </source>
</evidence>
<name>A0AAU9T4N8_THLAR</name>
<feature type="coiled-coil region" evidence="1">
    <location>
        <begin position="175"/>
        <end position="267"/>
    </location>
</feature>
<gene>
    <name evidence="3" type="ORF">TAV2_LOCUS24071</name>
</gene>
<organism evidence="3 4">
    <name type="scientific">Thlaspi arvense</name>
    <name type="common">Field penny-cress</name>
    <dbReference type="NCBI Taxonomy" id="13288"/>
    <lineage>
        <taxon>Eukaryota</taxon>
        <taxon>Viridiplantae</taxon>
        <taxon>Streptophyta</taxon>
        <taxon>Embryophyta</taxon>
        <taxon>Tracheophyta</taxon>
        <taxon>Spermatophyta</taxon>
        <taxon>Magnoliopsida</taxon>
        <taxon>eudicotyledons</taxon>
        <taxon>Gunneridae</taxon>
        <taxon>Pentapetalae</taxon>
        <taxon>rosids</taxon>
        <taxon>malvids</taxon>
        <taxon>Brassicales</taxon>
        <taxon>Brassicaceae</taxon>
        <taxon>Thlaspideae</taxon>
        <taxon>Thlaspi</taxon>
    </lineage>
</organism>
<feature type="region of interest" description="Disordered" evidence="2">
    <location>
        <begin position="299"/>
        <end position="324"/>
    </location>
</feature>
<feature type="region of interest" description="Disordered" evidence="2">
    <location>
        <begin position="125"/>
        <end position="169"/>
    </location>
</feature>
<keyword evidence="4" id="KW-1185">Reference proteome</keyword>
<sequence length="324" mass="36894">MERDMLVQLIAFYSSEYHRRCSYIGKHGHPVKMTSTELARALRLPPPREITEKEKEIVESEESVRFLEEVVRKWMLLPHDGAVVVRDLPEFKERGSICSGAGLRERVESGSSCWRLFLCNASTTPSEYSVAEEPEDDTKGGGYQSLHDHDHSRESQSSTTKNKHNMKDMTAEHKGEELKKAIAEKDEEMKKAIAEKDEEMKKAVAEKDEELKKAVAEKDEELKKVMKEMNDKRMEERCDLEQLEYTNSALLIKERQSNDEIQEARRELIRGLRDLSGSTVQGTQSLPPPIPGLTYNMVPPPTTGFDNGSSAPYRSLQLHNCPSL</sequence>
<dbReference type="AlphaFoldDB" id="A0AAU9T4N8"/>